<feature type="region of interest" description="Disordered" evidence="1">
    <location>
        <begin position="1"/>
        <end position="30"/>
    </location>
</feature>
<name>A0A0F9LA68_9ZZZZ</name>
<dbReference type="EMBL" id="LAZR01006489">
    <property type="protein sequence ID" value="KKM91769.1"/>
    <property type="molecule type" value="Genomic_DNA"/>
</dbReference>
<sequence length="105" mass="12676">MSDNGKQTAQGRVGISPARRRRRRRRDPESLLRVGPLRPGRFFKLRRKLNWIRRDMRPVHLGEADWLLYRRRFNPYRPRSYKAAAYERGFLASKKIFPKPDWSPL</sequence>
<organism evidence="2">
    <name type="scientific">marine sediment metagenome</name>
    <dbReference type="NCBI Taxonomy" id="412755"/>
    <lineage>
        <taxon>unclassified sequences</taxon>
        <taxon>metagenomes</taxon>
        <taxon>ecological metagenomes</taxon>
    </lineage>
</organism>
<proteinExistence type="predicted"/>
<protein>
    <submittedName>
        <fullName evidence="2">Uncharacterized protein</fullName>
    </submittedName>
</protein>
<gene>
    <name evidence="2" type="ORF">LCGC14_1225130</name>
</gene>
<comment type="caution">
    <text evidence="2">The sequence shown here is derived from an EMBL/GenBank/DDBJ whole genome shotgun (WGS) entry which is preliminary data.</text>
</comment>
<evidence type="ECO:0000313" key="2">
    <source>
        <dbReference type="EMBL" id="KKM91769.1"/>
    </source>
</evidence>
<reference evidence="2" key="1">
    <citation type="journal article" date="2015" name="Nature">
        <title>Complex archaea that bridge the gap between prokaryotes and eukaryotes.</title>
        <authorList>
            <person name="Spang A."/>
            <person name="Saw J.H."/>
            <person name="Jorgensen S.L."/>
            <person name="Zaremba-Niedzwiedzka K."/>
            <person name="Martijn J."/>
            <person name="Lind A.E."/>
            <person name="van Eijk R."/>
            <person name="Schleper C."/>
            <person name="Guy L."/>
            <person name="Ettema T.J."/>
        </authorList>
    </citation>
    <scope>NUCLEOTIDE SEQUENCE</scope>
</reference>
<accession>A0A0F9LA68</accession>
<dbReference type="AlphaFoldDB" id="A0A0F9LA68"/>
<feature type="compositionally biased region" description="Polar residues" evidence="1">
    <location>
        <begin position="1"/>
        <end position="10"/>
    </location>
</feature>
<evidence type="ECO:0000256" key="1">
    <source>
        <dbReference type="SAM" id="MobiDB-lite"/>
    </source>
</evidence>